<keyword evidence="4 6" id="KW-1133">Transmembrane helix</keyword>
<evidence type="ECO:0000256" key="4">
    <source>
        <dbReference type="ARBA" id="ARBA00022989"/>
    </source>
</evidence>
<dbReference type="InterPro" id="IPR036259">
    <property type="entry name" value="MFS_trans_sf"/>
</dbReference>
<name>A0A9P9DD41_9HYPO</name>
<dbReference type="SUPFAM" id="SSF103473">
    <property type="entry name" value="MFS general substrate transporter"/>
    <property type="match status" value="1"/>
</dbReference>
<proteinExistence type="predicted"/>
<evidence type="ECO:0000313" key="8">
    <source>
        <dbReference type="Proteomes" id="UP000717696"/>
    </source>
</evidence>
<feature type="transmembrane region" description="Helical" evidence="6">
    <location>
        <begin position="118"/>
        <end position="138"/>
    </location>
</feature>
<comment type="caution">
    <text evidence="7">The sequence shown here is derived from an EMBL/GenBank/DDBJ whole genome shotgun (WGS) entry which is preliminary data.</text>
</comment>
<evidence type="ECO:0000256" key="1">
    <source>
        <dbReference type="ARBA" id="ARBA00004141"/>
    </source>
</evidence>
<evidence type="ECO:0000256" key="6">
    <source>
        <dbReference type="SAM" id="Phobius"/>
    </source>
</evidence>
<keyword evidence="8" id="KW-1185">Reference proteome</keyword>
<protein>
    <recommendedName>
        <fullName evidence="9">Major facilitator superfamily (MFS) profile domain-containing protein</fullName>
    </recommendedName>
</protein>
<evidence type="ECO:0000256" key="2">
    <source>
        <dbReference type="ARBA" id="ARBA00022448"/>
    </source>
</evidence>
<reference evidence="7" key="1">
    <citation type="journal article" date="2021" name="Nat. Commun.">
        <title>Genetic determinants of endophytism in the Arabidopsis root mycobiome.</title>
        <authorList>
            <person name="Mesny F."/>
            <person name="Miyauchi S."/>
            <person name="Thiergart T."/>
            <person name="Pickel B."/>
            <person name="Atanasova L."/>
            <person name="Karlsson M."/>
            <person name="Huettel B."/>
            <person name="Barry K.W."/>
            <person name="Haridas S."/>
            <person name="Chen C."/>
            <person name="Bauer D."/>
            <person name="Andreopoulos W."/>
            <person name="Pangilinan J."/>
            <person name="LaButti K."/>
            <person name="Riley R."/>
            <person name="Lipzen A."/>
            <person name="Clum A."/>
            <person name="Drula E."/>
            <person name="Henrissat B."/>
            <person name="Kohler A."/>
            <person name="Grigoriev I.V."/>
            <person name="Martin F.M."/>
            <person name="Hacquard S."/>
        </authorList>
    </citation>
    <scope>NUCLEOTIDE SEQUENCE</scope>
    <source>
        <strain evidence="7">MPI-CAGE-AT-0021</strain>
    </source>
</reference>
<evidence type="ECO:0000256" key="5">
    <source>
        <dbReference type="ARBA" id="ARBA00023136"/>
    </source>
</evidence>
<sequence length="155" mass="17068">MASFKNVLLIGVRIITSRTVPVPPTLWLHPTNVLLTNICAGRRKPGRACSSGIPERSFVQSQRSSSQGVYFSLPGRRTRLQSRLYQMATGTFTGVYSYSLFLPTIIRDLGYSNATAQLMSTPPYIVACAICIGAGWWADKVQQRGIFMIAFTAMA</sequence>
<evidence type="ECO:0008006" key="9">
    <source>
        <dbReference type="Google" id="ProtNLM"/>
    </source>
</evidence>
<dbReference type="GO" id="GO:0022857">
    <property type="term" value="F:transmembrane transporter activity"/>
    <property type="evidence" value="ECO:0007669"/>
    <property type="project" value="TreeGrafter"/>
</dbReference>
<dbReference type="AlphaFoldDB" id="A0A9P9DD41"/>
<dbReference type="PANTHER" id="PTHR43791">
    <property type="entry name" value="PERMEASE-RELATED"/>
    <property type="match status" value="1"/>
</dbReference>
<dbReference type="PANTHER" id="PTHR43791:SF57">
    <property type="entry name" value="MAJOR FACILITATOR SUPERFAMILY (MFS) PROFILE DOMAIN-CONTAINING PROTEIN"/>
    <property type="match status" value="1"/>
</dbReference>
<comment type="subcellular location">
    <subcellularLocation>
        <location evidence="1">Membrane</location>
        <topology evidence="1">Multi-pass membrane protein</topology>
    </subcellularLocation>
</comment>
<keyword evidence="3 6" id="KW-0812">Transmembrane</keyword>
<dbReference type="Proteomes" id="UP000717696">
    <property type="component" value="Unassembled WGS sequence"/>
</dbReference>
<organism evidence="7 8">
    <name type="scientific">Dactylonectria estremocensis</name>
    <dbReference type="NCBI Taxonomy" id="1079267"/>
    <lineage>
        <taxon>Eukaryota</taxon>
        <taxon>Fungi</taxon>
        <taxon>Dikarya</taxon>
        <taxon>Ascomycota</taxon>
        <taxon>Pezizomycotina</taxon>
        <taxon>Sordariomycetes</taxon>
        <taxon>Hypocreomycetidae</taxon>
        <taxon>Hypocreales</taxon>
        <taxon>Nectriaceae</taxon>
        <taxon>Dactylonectria</taxon>
    </lineage>
</organism>
<dbReference type="GO" id="GO:0016020">
    <property type="term" value="C:membrane"/>
    <property type="evidence" value="ECO:0007669"/>
    <property type="project" value="UniProtKB-SubCell"/>
</dbReference>
<keyword evidence="2" id="KW-0813">Transport</keyword>
<dbReference type="OrthoDB" id="2962993at2759"/>
<dbReference type="Gene3D" id="1.20.1250.20">
    <property type="entry name" value="MFS general substrate transporter like domains"/>
    <property type="match status" value="1"/>
</dbReference>
<evidence type="ECO:0000313" key="7">
    <source>
        <dbReference type="EMBL" id="KAH7118275.1"/>
    </source>
</evidence>
<evidence type="ECO:0000256" key="3">
    <source>
        <dbReference type="ARBA" id="ARBA00022692"/>
    </source>
</evidence>
<gene>
    <name evidence="7" type="ORF">B0J13DRAFT_199927</name>
</gene>
<feature type="transmembrane region" description="Helical" evidence="6">
    <location>
        <begin position="84"/>
        <end position="106"/>
    </location>
</feature>
<dbReference type="EMBL" id="JAGMUU010000032">
    <property type="protein sequence ID" value="KAH7118275.1"/>
    <property type="molecule type" value="Genomic_DNA"/>
</dbReference>
<accession>A0A9P9DD41</accession>
<keyword evidence="5 6" id="KW-0472">Membrane</keyword>